<dbReference type="Proteomes" id="UP001163046">
    <property type="component" value="Unassembled WGS sequence"/>
</dbReference>
<keyword evidence="4" id="KW-1185">Reference proteome</keyword>
<gene>
    <name evidence="3" type="ORF">OS493_007507</name>
</gene>
<evidence type="ECO:0000313" key="3">
    <source>
        <dbReference type="EMBL" id="KAJ7374403.1"/>
    </source>
</evidence>
<evidence type="ECO:0000313" key="4">
    <source>
        <dbReference type="Proteomes" id="UP001163046"/>
    </source>
</evidence>
<feature type="transmembrane region" description="Helical" evidence="2">
    <location>
        <begin position="41"/>
        <end position="65"/>
    </location>
</feature>
<organism evidence="3 4">
    <name type="scientific">Desmophyllum pertusum</name>
    <dbReference type="NCBI Taxonomy" id="174260"/>
    <lineage>
        <taxon>Eukaryota</taxon>
        <taxon>Metazoa</taxon>
        <taxon>Cnidaria</taxon>
        <taxon>Anthozoa</taxon>
        <taxon>Hexacorallia</taxon>
        <taxon>Scleractinia</taxon>
        <taxon>Caryophylliina</taxon>
        <taxon>Caryophylliidae</taxon>
        <taxon>Desmophyllum</taxon>
    </lineage>
</organism>
<keyword evidence="2" id="KW-0812">Transmembrane</keyword>
<dbReference type="AlphaFoldDB" id="A0A9W9Z2Z5"/>
<proteinExistence type="predicted"/>
<evidence type="ECO:0008006" key="5">
    <source>
        <dbReference type="Google" id="ProtNLM"/>
    </source>
</evidence>
<feature type="compositionally biased region" description="Basic residues" evidence="1">
    <location>
        <begin position="128"/>
        <end position="138"/>
    </location>
</feature>
<reference evidence="3" key="1">
    <citation type="submission" date="2023-01" db="EMBL/GenBank/DDBJ databases">
        <title>Genome assembly of the deep-sea coral Lophelia pertusa.</title>
        <authorList>
            <person name="Herrera S."/>
            <person name="Cordes E."/>
        </authorList>
    </citation>
    <scope>NUCLEOTIDE SEQUENCE</scope>
    <source>
        <strain evidence="3">USNM1676648</strain>
        <tissue evidence="3">Polyp</tissue>
    </source>
</reference>
<dbReference type="EMBL" id="MU826828">
    <property type="protein sequence ID" value="KAJ7374403.1"/>
    <property type="molecule type" value="Genomic_DNA"/>
</dbReference>
<sequence>MMETACALIAVINNVRNCDVYLNKITRNKRMRILIANQAYTASTCCIVTMAKRLFVALLSLLVLFETTASLPLFRYHSGQYEVVSGAESSKSQDQITSETALEGMPDTSSPLVRVKRSFKPRHDHDDRRHKHHGHASSHVRLSSRDQGKAPSSKSWFAANRESPKFVAIAIFVGCLVFMASAFAITCCVHYWEQTKRVKNATHVDVRSRQELPDQVSKIEDADVDVGGH</sequence>
<evidence type="ECO:0000256" key="2">
    <source>
        <dbReference type="SAM" id="Phobius"/>
    </source>
</evidence>
<protein>
    <recommendedName>
        <fullName evidence="5">Transmembrane protein</fullName>
    </recommendedName>
</protein>
<accession>A0A9W9Z2Z5</accession>
<feature type="region of interest" description="Disordered" evidence="1">
    <location>
        <begin position="119"/>
        <end position="155"/>
    </location>
</feature>
<keyword evidence="2" id="KW-0472">Membrane</keyword>
<feature type="transmembrane region" description="Helical" evidence="2">
    <location>
        <begin position="166"/>
        <end position="192"/>
    </location>
</feature>
<comment type="caution">
    <text evidence="3">The sequence shown here is derived from an EMBL/GenBank/DDBJ whole genome shotgun (WGS) entry which is preliminary data.</text>
</comment>
<keyword evidence="2" id="KW-1133">Transmembrane helix</keyword>
<name>A0A9W9Z2Z5_9CNID</name>
<evidence type="ECO:0000256" key="1">
    <source>
        <dbReference type="SAM" id="MobiDB-lite"/>
    </source>
</evidence>